<proteinExistence type="predicted"/>
<dbReference type="AlphaFoldDB" id="A0A3N4JZG5"/>
<dbReference type="EMBL" id="ML120367">
    <property type="protein sequence ID" value="RPB02648.1"/>
    <property type="molecule type" value="Genomic_DNA"/>
</dbReference>
<feature type="compositionally biased region" description="Acidic residues" evidence="1">
    <location>
        <begin position="123"/>
        <end position="135"/>
    </location>
</feature>
<dbReference type="OrthoDB" id="10430397at2759"/>
<feature type="compositionally biased region" description="Acidic residues" evidence="1">
    <location>
        <begin position="104"/>
        <end position="116"/>
    </location>
</feature>
<feature type="region of interest" description="Disordered" evidence="1">
    <location>
        <begin position="1"/>
        <end position="70"/>
    </location>
</feature>
<name>A0A3N4JZG5_9PEZI</name>
<evidence type="ECO:0000313" key="3">
    <source>
        <dbReference type="EMBL" id="RPB02648.1"/>
    </source>
</evidence>
<evidence type="ECO:0000256" key="2">
    <source>
        <dbReference type="SAM" id="Phobius"/>
    </source>
</evidence>
<dbReference type="Proteomes" id="UP000276215">
    <property type="component" value="Unassembled WGS sequence"/>
</dbReference>
<feature type="transmembrane region" description="Helical" evidence="2">
    <location>
        <begin position="281"/>
        <end position="301"/>
    </location>
</feature>
<keyword evidence="4" id="KW-1185">Reference proteome</keyword>
<keyword evidence="2" id="KW-0812">Transmembrane</keyword>
<feature type="compositionally biased region" description="Basic and acidic residues" evidence="1">
    <location>
        <begin position="45"/>
        <end position="70"/>
    </location>
</feature>
<feature type="region of interest" description="Disordered" evidence="1">
    <location>
        <begin position="88"/>
        <end position="141"/>
    </location>
</feature>
<feature type="region of interest" description="Disordered" evidence="1">
    <location>
        <begin position="204"/>
        <end position="229"/>
    </location>
</feature>
<evidence type="ECO:0000313" key="4">
    <source>
        <dbReference type="Proteomes" id="UP000276215"/>
    </source>
</evidence>
<protein>
    <submittedName>
        <fullName evidence="3">Uncharacterized protein</fullName>
    </submittedName>
</protein>
<sequence length="617" mass="68832">MTEPRYNLRRTPAPALGTSRRAETSKLAGQGNPPKTAPARGAQKMSKEQEAYARRATEEPQKAQELKSALKRDTRAYRAWKFRQELSSQNSLNGLSDSELASGSEEEEEEYYDDGSSEGCSSSEEEEEEEEEDEPLFSAARDAILDITPTIIKDVLTLSSSAKDAMVRLQREGSRLGSMIIGSKESKKAAPKRKNADHISVDINVKGSPIPRGSSEDGDSAPVKTVRDRSGYRDGFGGARWEEVEPVRRNLSEDLSAAKAIPETRGRRSKTKHKRTAEEIAAMRSSFIQAVLFWFIVYLAYSNKRVSQSLYDTFDSIIDHPVTQDILGSATSALHAAVTPFTETGIKLFTPREVLLESRVRTSSAAAAAASHGLEKIIHASEVFNNLTRPIVIGLIAGELAAGSYAHSRWTEKNMRASIQDLSTAFEDAYEDLRVLTEAFKATIHRVHERYFRLAIILWDQAPAEMLPGLRLGGRNRRMLKVRGQRNKYSGFTVQGKYKIATSAFLREFNALRTHSRKALKSATAAMGKTEEVRHPRLMIIEKVIEIGEPLVEGLQALDKEVYRLFSMFLHEKFAVEDYARWVVLDEEFLKGKLEALFAALGRLKGAQRLRGTSQEG</sequence>
<organism evidence="3 4">
    <name type="scientific">Choiromyces venosus 120613-1</name>
    <dbReference type="NCBI Taxonomy" id="1336337"/>
    <lineage>
        <taxon>Eukaryota</taxon>
        <taxon>Fungi</taxon>
        <taxon>Dikarya</taxon>
        <taxon>Ascomycota</taxon>
        <taxon>Pezizomycotina</taxon>
        <taxon>Pezizomycetes</taxon>
        <taxon>Pezizales</taxon>
        <taxon>Tuberaceae</taxon>
        <taxon>Choiromyces</taxon>
    </lineage>
</organism>
<feature type="compositionally biased region" description="Low complexity" evidence="1">
    <location>
        <begin position="94"/>
        <end position="103"/>
    </location>
</feature>
<keyword evidence="2" id="KW-1133">Transmembrane helix</keyword>
<evidence type="ECO:0000256" key="1">
    <source>
        <dbReference type="SAM" id="MobiDB-lite"/>
    </source>
</evidence>
<reference evidence="3 4" key="1">
    <citation type="journal article" date="2018" name="Nat. Ecol. Evol.">
        <title>Pezizomycetes genomes reveal the molecular basis of ectomycorrhizal truffle lifestyle.</title>
        <authorList>
            <person name="Murat C."/>
            <person name="Payen T."/>
            <person name="Noel B."/>
            <person name="Kuo A."/>
            <person name="Morin E."/>
            <person name="Chen J."/>
            <person name="Kohler A."/>
            <person name="Krizsan K."/>
            <person name="Balestrini R."/>
            <person name="Da Silva C."/>
            <person name="Montanini B."/>
            <person name="Hainaut M."/>
            <person name="Levati E."/>
            <person name="Barry K.W."/>
            <person name="Belfiori B."/>
            <person name="Cichocki N."/>
            <person name="Clum A."/>
            <person name="Dockter R.B."/>
            <person name="Fauchery L."/>
            <person name="Guy J."/>
            <person name="Iotti M."/>
            <person name="Le Tacon F."/>
            <person name="Lindquist E.A."/>
            <person name="Lipzen A."/>
            <person name="Malagnac F."/>
            <person name="Mello A."/>
            <person name="Molinier V."/>
            <person name="Miyauchi S."/>
            <person name="Poulain J."/>
            <person name="Riccioni C."/>
            <person name="Rubini A."/>
            <person name="Sitrit Y."/>
            <person name="Splivallo R."/>
            <person name="Traeger S."/>
            <person name="Wang M."/>
            <person name="Zifcakova L."/>
            <person name="Wipf D."/>
            <person name="Zambonelli A."/>
            <person name="Paolocci F."/>
            <person name="Nowrousian M."/>
            <person name="Ottonello S."/>
            <person name="Baldrian P."/>
            <person name="Spatafora J.W."/>
            <person name="Henrissat B."/>
            <person name="Nagy L.G."/>
            <person name="Aury J.M."/>
            <person name="Wincker P."/>
            <person name="Grigoriev I.V."/>
            <person name="Bonfante P."/>
            <person name="Martin F.M."/>
        </authorList>
    </citation>
    <scope>NUCLEOTIDE SEQUENCE [LARGE SCALE GENOMIC DNA]</scope>
    <source>
        <strain evidence="3 4">120613-1</strain>
    </source>
</reference>
<accession>A0A3N4JZG5</accession>
<keyword evidence="2" id="KW-0472">Membrane</keyword>
<gene>
    <name evidence="3" type="ORF">L873DRAFT_1787630</name>
</gene>